<dbReference type="PANTHER" id="PTHR37423:SF2">
    <property type="entry name" value="MEMBRANE-BOUND LYTIC MUREIN TRANSGLYCOSYLASE C"/>
    <property type="match status" value="1"/>
</dbReference>
<dbReference type="InterPro" id="IPR023346">
    <property type="entry name" value="Lysozyme-like_dom_sf"/>
</dbReference>
<dbReference type="PhylomeDB" id="Q2RT79"/>
<protein>
    <submittedName>
        <fullName evidence="6">Lytic transglycosylase, catalytic</fullName>
    </submittedName>
</protein>
<dbReference type="Gene3D" id="1.10.530.10">
    <property type="match status" value="1"/>
</dbReference>
<comment type="similarity">
    <text evidence="1">Belongs to the transglycosylase Slt family.</text>
</comment>
<dbReference type="Proteomes" id="UP000001929">
    <property type="component" value="Chromosome"/>
</dbReference>
<evidence type="ECO:0000256" key="3">
    <source>
        <dbReference type="ARBA" id="ARBA00022729"/>
    </source>
</evidence>
<evidence type="ECO:0000256" key="1">
    <source>
        <dbReference type="ARBA" id="ARBA00007734"/>
    </source>
</evidence>
<dbReference type="Gene3D" id="1.25.20.10">
    <property type="entry name" value="Bacterial muramidases"/>
    <property type="match status" value="1"/>
</dbReference>
<accession>Q2RT79</accession>
<evidence type="ECO:0000313" key="6">
    <source>
        <dbReference type="EMBL" id="ABC22666.1"/>
    </source>
</evidence>
<dbReference type="InterPro" id="IPR008939">
    <property type="entry name" value="Lytic_TGlycosylase_superhlx_U"/>
</dbReference>
<comment type="similarity">
    <text evidence="2">Belongs to the virb1 family.</text>
</comment>
<dbReference type="GO" id="GO:0004553">
    <property type="term" value="F:hydrolase activity, hydrolyzing O-glycosyl compounds"/>
    <property type="evidence" value="ECO:0007669"/>
    <property type="project" value="InterPro"/>
</dbReference>
<dbReference type="RefSeq" id="WP_011389619.1">
    <property type="nucleotide sequence ID" value="NC_007643.1"/>
</dbReference>
<keyword evidence="7" id="KW-1185">Reference proteome</keyword>
<evidence type="ECO:0000256" key="2">
    <source>
        <dbReference type="ARBA" id="ARBA00009387"/>
    </source>
</evidence>
<dbReference type="SUPFAM" id="SSF48435">
    <property type="entry name" value="Bacterial muramidases"/>
    <property type="match status" value="1"/>
</dbReference>
<organism evidence="6 7">
    <name type="scientific">Rhodospirillum rubrum (strain ATCC 11170 / ATH 1.1.1 / DSM 467 / LMG 4362 / NCIMB 8255 / S1)</name>
    <dbReference type="NCBI Taxonomy" id="269796"/>
    <lineage>
        <taxon>Bacteria</taxon>
        <taxon>Pseudomonadati</taxon>
        <taxon>Pseudomonadota</taxon>
        <taxon>Alphaproteobacteria</taxon>
        <taxon>Rhodospirillales</taxon>
        <taxon>Rhodospirillaceae</taxon>
        <taxon>Rhodospirillum</taxon>
    </lineage>
</organism>
<name>Q2RT79_RHORT</name>
<dbReference type="PATRIC" id="fig|269796.9.peg.1944"/>
<dbReference type="eggNOG" id="COG0741">
    <property type="taxonomic scope" value="Bacteria"/>
</dbReference>
<dbReference type="PANTHER" id="PTHR37423">
    <property type="entry name" value="SOLUBLE LYTIC MUREIN TRANSGLYCOSYLASE-RELATED"/>
    <property type="match status" value="1"/>
</dbReference>
<evidence type="ECO:0000259" key="5">
    <source>
        <dbReference type="Pfam" id="PF01464"/>
    </source>
</evidence>
<evidence type="ECO:0000313" key="7">
    <source>
        <dbReference type="Proteomes" id="UP000001929"/>
    </source>
</evidence>
<dbReference type="GO" id="GO:0042597">
    <property type="term" value="C:periplasmic space"/>
    <property type="evidence" value="ECO:0007669"/>
    <property type="project" value="InterPro"/>
</dbReference>
<feature type="chain" id="PRO_5004214805" evidence="4">
    <location>
        <begin position="21"/>
        <end position="664"/>
    </location>
</feature>
<dbReference type="EnsemblBacteria" id="ABC22666">
    <property type="protein sequence ID" value="ABC22666"/>
    <property type="gene ID" value="Rru_A1866"/>
</dbReference>
<dbReference type="HOGENOM" id="CLU_015184_0_1_5"/>
<dbReference type="InterPro" id="IPR008258">
    <property type="entry name" value="Transglycosylase_SLT_dom_1"/>
</dbReference>
<dbReference type="SUPFAM" id="SSF53955">
    <property type="entry name" value="Lysozyme-like"/>
    <property type="match status" value="1"/>
</dbReference>
<evidence type="ECO:0000256" key="4">
    <source>
        <dbReference type="SAM" id="SignalP"/>
    </source>
</evidence>
<feature type="signal peptide" evidence="4">
    <location>
        <begin position="1"/>
        <end position="20"/>
    </location>
</feature>
<dbReference type="KEGG" id="rru:Rru_A1866"/>
<dbReference type="EMBL" id="CP000230">
    <property type="protein sequence ID" value="ABC22666.1"/>
    <property type="molecule type" value="Genomic_DNA"/>
</dbReference>
<dbReference type="STRING" id="269796.Rru_A1866"/>
<feature type="domain" description="Transglycosylase SLT" evidence="5">
    <location>
        <begin position="496"/>
        <end position="607"/>
    </location>
</feature>
<keyword evidence="3 4" id="KW-0732">Signal</keyword>
<gene>
    <name evidence="6" type="ordered locus">Rru_A1866</name>
</gene>
<dbReference type="CAZy" id="GH23">
    <property type="family name" value="Glycoside Hydrolase Family 23"/>
</dbReference>
<dbReference type="CDD" id="cd13401">
    <property type="entry name" value="Slt70-like"/>
    <property type="match status" value="1"/>
</dbReference>
<dbReference type="Pfam" id="PF01464">
    <property type="entry name" value="SLT"/>
    <property type="match status" value="1"/>
</dbReference>
<sequence length="664" mass="72450">MRLLSIVLVCLIILPLAARAAPLSVSDEATYAGAFRAADLGQWPQAMALARSASDQTLRDVVLWRQLRAAGRDNAGLEDRMAFVLGHPDWPLLSTIQRLAEDDMLSLPRAPSQVIGFLERRKPVSPGGEIALARAYLASGARDKAARLIRSAWVAGDFTASQEKDLLGTYGDLLRTDDHWARADRVMWDNRIDAARRMVPRLDKARAAVITARVTLAEGKIDPNAAVNAVPKALQNDPGLVFERARWRRLAGLDDAAIELMLHRPSAEGRADRWWQERAVLLREALDRGLITKAYRLAATHENDRGAAFAEGEWLAGWIALRFLHDAPQAFKHFKTLYEGVSTPISLSRGAYWAGRAAEAMKRPDEARQWYQKASAFPATFYGQLAAERTGAPLSKLLPKADAAASDAERKALANDRLVVIASQLAQIGRIDELLSFTLALNTKHKGDGARAMIAGIALKAGYPGVGVFVSRRAAQDGTYLVEAGYPLPKALAPSISEHARRQGVDPAALLGLIRQESNFDRAARSAVGALGLMQLMPGTARTVSGQEGLAFDQALLTRDPLYNVRLGARYFGDLLKRFDGSVVLAAAAYNAGPGRPTEWIARNGDPRAMDLADAIDWIEMIPYRETRNYVQRVIEGMLVYQVRLGQTLPAKAPAQALGIAGRS</sequence>
<dbReference type="AlphaFoldDB" id="Q2RT79"/>
<reference evidence="6 7" key="1">
    <citation type="journal article" date="2011" name="Stand. Genomic Sci.">
        <title>Complete genome sequence of Rhodospirillum rubrum type strain (S1).</title>
        <authorList>
            <person name="Munk A.C."/>
            <person name="Copeland A."/>
            <person name="Lucas S."/>
            <person name="Lapidus A."/>
            <person name="Del Rio T.G."/>
            <person name="Barry K."/>
            <person name="Detter J.C."/>
            <person name="Hammon N."/>
            <person name="Israni S."/>
            <person name="Pitluck S."/>
            <person name="Brettin T."/>
            <person name="Bruce D."/>
            <person name="Han C."/>
            <person name="Tapia R."/>
            <person name="Gilna P."/>
            <person name="Schmutz J."/>
            <person name="Larimer F."/>
            <person name="Land M."/>
            <person name="Kyrpides N.C."/>
            <person name="Mavromatis K."/>
            <person name="Richardson P."/>
            <person name="Rohde M."/>
            <person name="Goker M."/>
            <person name="Klenk H.P."/>
            <person name="Zhang Y."/>
            <person name="Roberts G.P."/>
            <person name="Reslewic S."/>
            <person name="Schwartz D.C."/>
        </authorList>
    </citation>
    <scope>NUCLEOTIDE SEQUENCE [LARGE SCALE GENOMIC DNA]</scope>
    <source>
        <strain evidence="7">ATCC 11170 / ATH 1.1.1 / DSM 467 / LMG 4362 / NCIMB 8255 / S1</strain>
    </source>
</reference>
<proteinExistence type="inferred from homology"/>